<protein>
    <submittedName>
        <fullName evidence="3">Uncharacterized protein</fullName>
    </submittedName>
</protein>
<gene>
    <name evidence="3" type="ORF">EJ08DRAFT_662721</name>
</gene>
<feature type="region of interest" description="Disordered" evidence="1">
    <location>
        <begin position="72"/>
        <end position="164"/>
    </location>
</feature>
<feature type="chain" id="PRO_5040386072" evidence="2">
    <location>
        <begin position="17"/>
        <end position="164"/>
    </location>
</feature>
<feature type="compositionally biased region" description="Gly residues" evidence="1">
    <location>
        <begin position="127"/>
        <end position="141"/>
    </location>
</feature>
<sequence length="164" mass="15983">MKTFVAFALLTTFAAAAPTSVIEARQAVDPNAPSPSQVAKGGSDVLSGLANGFKDAGAGGLGDLLKGIGGGLGSLSKDLPKTAPPKPPRQNMVNNERRQTPPPPPSPSQVAKGGSDILGGLAEGLKGVPGGAGSILGGLSSGLGQLSNDAPKTAPPPPPKIGPV</sequence>
<reference evidence="3" key="1">
    <citation type="journal article" date="2020" name="Stud. Mycol.">
        <title>101 Dothideomycetes genomes: a test case for predicting lifestyles and emergence of pathogens.</title>
        <authorList>
            <person name="Haridas S."/>
            <person name="Albert R."/>
            <person name="Binder M."/>
            <person name="Bloem J."/>
            <person name="Labutti K."/>
            <person name="Salamov A."/>
            <person name="Andreopoulos B."/>
            <person name="Baker S."/>
            <person name="Barry K."/>
            <person name="Bills G."/>
            <person name="Bluhm B."/>
            <person name="Cannon C."/>
            <person name="Castanera R."/>
            <person name="Culley D."/>
            <person name="Daum C."/>
            <person name="Ezra D."/>
            <person name="Gonzalez J."/>
            <person name="Henrissat B."/>
            <person name="Kuo A."/>
            <person name="Liang C."/>
            <person name="Lipzen A."/>
            <person name="Lutzoni F."/>
            <person name="Magnuson J."/>
            <person name="Mondo S."/>
            <person name="Nolan M."/>
            <person name="Ohm R."/>
            <person name="Pangilinan J."/>
            <person name="Park H.-J."/>
            <person name="Ramirez L."/>
            <person name="Alfaro M."/>
            <person name="Sun H."/>
            <person name="Tritt A."/>
            <person name="Yoshinaga Y."/>
            <person name="Zwiers L.-H."/>
            <person name="Turgeon B."/>
            <person name="Goodwin S."/>
            <person name="Spatafora J."/>
            <person name="Crous P."/>
            <person name="Grigoriev I."/>
        </authorList>
    </citation>
    <scope>NUCLEOTIDE SEQUENCE</scope>
    <source>
        <strain evidence="3">CBS 130266</strain>
    </source>
</reference>
<feature type="compositionally biased region" description="Pro residues" evidence="1">
    <location>
        <begin position="153"/>
        <end position="164"/>
    </location>
</feature>
<feature type="compositionally biased region" description="Low complexity" evidence="1">
    <location>
        <begin position="142"/>
        <end position="152"/>
    </location>
</feature>
<comment type="caution">
    <text evidence="3">The sequence shown here is derived from an EMBL/GenBank/DDBJ whole genome shotgun (WGS) entry which is preliminary data.</text>
</comment>
<dbReference type="Proteomes" id="UP000800235">
    <property type="component" value="Unassembled WGS sequence"/>
</dbReference>
<proteinExistence type="predicted"/>
<evidence type="ECO:0000256" key="2">
    <source>
        <dbReference type="SAM" id="SignalP"/>
    </source>
</evidence>
<evidence type="ECO:0000313" key="4">
    <source>
        <dbReference type="Proteomes" id="UP000800235"/>
    </source>
</evidence>
<evidence type="ECO:0000256" key="1">
    <source>
        <dbReference type="SAM" id="MobiDB-lite"/>
    </source>
</evidence>
<accession>A0A9P4TVH6</accession>
<name>A0A9P4TVH6_9PEZI</name>
<keyword evidence="2" id="KW-0732">Signal</keyword>
<feature type="signal peptide" evidence="2">
    <location>
        <begin position="1"/>
        <end position="16"/>
    </location>
</feature>
<dbReference type="AlphaFoldDB" id="A0A9P4TVH6"/>
<evidence type="ECO:0000313" key="3">
    <source>
        <dbReference type="EMBL" id="KAF2427653.1"/>
    </source>
</evidence>
<dbReference type="EMBL" id="MU007058">
    <property type="protein sequence ID" value="KAF2427653.1"/>
    <property type="molecule type" value="Genomic_DNA"/>
</dbReference>
<keyword evidence="4" id="KW-1185">Reference proteome</keyword>
<organism evidence="3 4">
    <name type="scientific">Tothia fuscella</name>
    <dbReference type="NCBI Taxonomy" id="1048955"/>
    <lineage>
        <taxon>Eukaryota</taxon>
        <taxon>Fungi</taxon>
        <taxon>Dikarya</taxon>
        <taxon>Ascomycota</taxon>
        <taxon>Pezizomycotina</taxon>
        <taxon>Dothideomycetes</taxon>
        <taxon>Pleosporomycetidae</taxon>
        <taxon>Venturiales</taxon>
        <taxon>Cylindrosympodiaceae</taxon>
        <taxon>Tothia</taxon>
    </lineage>
</organism>